<dbReference type="PATRIC" id="fig|1550566.3.peg.391"/>
<comment type="caution">
    <text evidence="8">The sequence shown here is derived from an EMBL/GenBank/DDBJ whole genome shotgun (WGS) entry which is preliminary data.</text>
</comment>
<dbReference type="InterPro" id="IPR019928">
    <property type="entry name" value="Ribosomal_uL3_arc"/>
</dbReference>
<dbReference type="GO" id="GO:0019843">
    <property type="term" value="F:rRNA binding"/>
    <property type="evidence" value="ECO:0007669"/>
    <property type="project" value="UniProtKB-UniRule"/>
</dbReference>
<accession>A0A0H1R317</accession>
<comment type="similarity">
    <text evidence="1 6">Belongs to the universal ribosomal protein uL3 family.</text>
</comment>
<reference evidence="8 9" key="1">
    <citation type="journal article" date="2015" name="Int. J. Syst. Evol. Microbiol.">
        <title>Methanoculleus sediminis sp. nov., a methanogen from sediments near a submarine mud volcano.</title>
        <authorList>
            <person name="Chen S.C."/>
            <person name="Chen M.F."/>
            <person name="Lai M.C."/>
            <person name="Weng C.Y."/>
            <person name="Wu S.Y."/>
            <person name="Lin S."/>
            <person name="Yang T.F."/>
            <person name="Chen P.C."/>
        </authorList>
    </citation>
    <scope>NUCLEOTIDE SEQUENCE [LARGE SCALE GENOMIC DNA]</scope>
    <source>
        <strain evidence="8 9">S3Fa</strain>
    </source>
</reference>
<keyword evidence="3 6" id="KW-0694">RNA-binding</keyword>
<evidence type="ECO:0000256" key="3">
    <source>
        <dbReference type="ARBA" id="ARBA00022884"/>
    </source>
</evidence>
<dbReference type="InterPro" id="IPR045077">
    <property type="entry name" value="L3_arc_euk"/>
</dbReference>
<evidence type="ECO:0000256" key="2">
    <source>
        <dbReference type="ARBA" id="ARBA00022730"/>
    </source>
</evidence>
<comment type="function">
    <text evidence="6">One of the primary rRNA binding proteins, it binds directly near the 3'-end of the 23S rRNA, where it nucleates assembly of the 50S subunit.</text>
</comment>
<dbReference type="InterPro" id="IPR000597">
    <property type="entry name" value="Ribosomal_uL3"/>
</dbReference>
<dbReference type="GO" id="GO:0022625">
    <property type="term" value="C:cytosolic large ribosomal subunit"/>
    <property type="evidence" value="ECO:0007669"/>
    <property type="project" value="UniProtKB-UniRule"/>
</dbReference>
<dbReference type="SUPFAM" id="SSF50447">
    <property type="entry name" value="Translation proteins"/>
    <property type="match status" value="1"/>
</dbReference>
<keyword evidence="2 6" id="KW-0699">rRNA-binding</keyword>
<dbReference type="Pfam" id="PF00297">
    <property type="entry name" value="Ribosomal_L3"/>
    <property type="match status" value="1"/>
</dbReference>
<dbReference type="OrthoDB" id="6121at2157"/>
<name>A0A0H1R317_9EURY</name>
<evidence type="ECO:0000256" key="4">
    <source>
        <dbReference type="ARBA" id="ARBA00022980"/>
    </source>
</evidence>
<evidence type="ECO:0000256" key="5">
    <source>
        <dbReference type="ARBA" id="ARBA00023274"/>
    </source>
</evidence>
<dbReference type="RefSeq" id="WP_048180189.1">
    <property type="nucleotide sequence ID" value="NZ_JXOJ01000001.1"/>
</dbReference>
<dbReference type="EMBL" id="JXOJ01000001">
    <property type="protein sequence ID" value="KLK89206.1"/>
    <property type="molecule type" value="Genomic_DNA"/>
</dbReference>
<dbReference type="PROSITE" id="PS00474">
    <property type="entry name" value="RIBOSOMAL_L3"/>
    <property type="match status" value="1"/>
</dbReference>
<dbReference type="AlphaFoldDB" id="A0A0H1R317"/>
<dbReference type="NCBIfam" id="TIGR03626">
    <property type="entry name" value="L3_arch"/>
    <property type="match status" value="1"/>
</dbReference>
<evidence type="ECO:0000313" key="9">
    <source>
        <dbReference type="Proteomes" id="UP000035301"/>
    </source>
</evidence>
<dbReference type="InterPro" id="IPR009000">
    <property type="entry name" value="Transl_B-barrel_sf"/>
</dbReference>
<gene>
    <name evidence="6" type="primary">rpl3</name>
    <name evidence="8" type="ORF">SZ63_01855</name>
</gene>
<dbReference type="Gene3D" id="2.40.30.10">
    <property type="entry name" value="Translation factors"/>
    <property type="match status" value="1"/>
</dbReference>
<dbReference type="PANTHER" id="PTHR11363">
    <property type="entry name" value="60S RIBOSOMAL PROTEIN L3-RELATED"/>
    <property type="match status" value="1"/>
</dbReference>
<dbReference type="InterPro" id="IPR044892">
    <property type="entry name" value="Ribosomal_L3_dom_3_arc_sf"/>
</dbReference>
<evidence type="ECO:0000256" key="1">
    <source>
        <dbReference type="ARBA" id="ARBA00006540"/>
    </source>
</evidence>
<evidence type="ECO:0000313" key="8">
    <source>
        <dbReference type="EMBL" id="KLK89206.1"/>
    </source>
</evidence>
<sequence>MPKINRPRRGSLAYSPRKRAKSPVPRYGSWPEYTGAPAVQGFAGYKVGMTHVIMVDDHKSSPTEGKDVMVPVTVVEVPPMRVAGVRAYGEDTYGKHALTEAWTTDLDEELSRRINVPKNHDTAAALEAVKAAVGEGKVVELYALAYTRPTELTGVPKKVPDLMEMRIAGGSLEDQIAYAAEILGKEITISGNLEVGEYVDVTAVTTGKGTEGPVKRWGVQVRKRKHSRGGKKRHIGNLGPWNPHHVRWQVPQMGQMGYQQRTEFNKRILKIGTDGDDITPAGGFLHYGLVRGPYVLIKGSVPGPNKRLVRIRSAIRQGEHTVRTPTINFVSVQSQQG</sequence>
<dbReference type="Gene3D" id="4.10.960.10">
    <property type="entry name" value="Ribosomal protein L3, domain 3"/>
    <property type="match status" value="1"/>
</dbReference>
<dbReference type="NCBIfam" id="NF003261">
    <property type="entry name" value="PRK04231.1"/>
    <property type="match status" value="1"/>
</dbReference>
<comment type="subunit">
    <text evidence="6">Part of the 50S ribosomal subunit. Forms a cluster with proteins L14 and L24e.</text>
</comment>
<organism evidence="8 9">
    <name type="scientific">Methanoculleus sediminis</name>
    <dbReference type="NCBI Taxonomy" id="1550566"/>
    <lineage>
        <taxon>Archaea</taxon>
        <taxon>Methanobacteriati</taxon>
        <taxon>Methanobacteriota</taxon>
        <taxon>Stenosarchaea group</taxon>
        <taxon>Methanomicrobia</taxon>
        <taxon>Methanomicrobiales</taxon>
        <taxon>Methanomicrobiaceae</taxon>
        <taxon>Methanoculleus</taxon>
    </lineage>
</organism>
<dbReference type="InterPro" id="IPR019926">
    <property type="entry name" value="Ribosomal_uL3_CS"/>
</dbReference>
<proteinExistence type="inferred from homology"/>
<dbReference type="GO" id="GO:0003735">
    <property type="term" value="F:structural constituent of ribosome"/>
    <property type="evidence" value="ECO:0007669"/>
    <property type="project" value="UniProtKB-UniRule"/>
</dbReference>
<dbReference type="STRING" id="1550566.SZ63_01855"/>
<keyword evidence="5 6" id="KW-0687">Ribonucleoprotein</keyword>
<dbReference type="Proteomes" id="UP000035301">
    <property type="component" value="Unassembled WGS sequence"/>
</dbReference>
<protein>
    <recommendedName>
        <fullName evidence="6">Large ribosomal subunit protein uL3</fullName>
    </recommendedName>
</protein>
<dbReference type="HAMAP" id="MF_01325_A">
    <property type="entry name" value="Ribosomal_uL3_A"/>
    <property type="match status" value="1"/>
</dbReference>
<evidence type="ECO:0000256" key="6">
    <source>
        <dbReference type="HAMAP-Rule" id="MF_01325"/>
    </source>
</evidence>
<evidence type="ECO:0000256" key="7">
    <source>
        <dbReference type="SAM" id="MobiDB-lite"/>
    </source>
</evidence>
<dbReference type="PANTHER" id="PTHR11363:SF5">
    <property type="entry name" value="LARGE RIBOSOMAL SUBUNIT PROTEIN UL3"/>
    <property type="match status" value="1"/>
</dbReference>
<feature type="region of interest" description="Disordered" evidence="7">
    <location>
        <begin position="1"/>
        <end position="28"/>
    </location>
</feature>
<keyword evidence="9" id="KW-1185">Reference proteome</keyword>
<dbReference type="GO" id="GO:0006412">
    <property type="term" value="P:translation"/>
    <property type="evidence" value="ECO:0007669"/>
    <property type="project" value="UniProtKB-UniRule"/>
</dbReference>
<keyword evidence="4 6" id="KW-0689">Ribosomal protein</keyword>
<dbReference type="Gene3D" id="3.30.1430.10">
    <property type="match status" value="1"/>
</dbReference>